<evidence type="ECO:0000313" key="1">
    <source>
        <dbReference type="EMBL" id="AFP84644.1"/>
    </source>
</evidence>
<keyword evidence="2" id="KW-1185">Reference proteome</keyword>
<gene>
    <name evidence="1" type="ORF">A359_02430</name>
</gene>
<evidence type="ECO:0000313" key="2">
    <source>
        <dbReference type="Proteomes" id="UP000003936"/>
    </source>
</evidence>
<protein>
    <submittedName>
        <fullName evidence="1">Uncharacterized protein</fullName>
    </submittedName>
</protein>
<proteinExistence type="predicted"/>
<dbReference type="HOGENOM" id="CLU_3047890_0_0_6"/>
<accession>J3Z341</accession>
<dbReference type="KEGG" id="sect:A359_02430"/>
<name>J3Z341_9ENTR</name>
<organism evidence="1 2">
    <name type="scientific">secondary endosymbiont of Ctenarytaina eucalypti</name>
    <dbReference type="NCBI Taxonomy" id="1199245"/>
    <lineage>
        <taxon>Bacteria</taxon>
        <taxon>Pseudomonadati</taxon>
        <taxon>Pseudomonadota</taxon>
        <taxon>Gammaproteobacteria</taxon>
        <taxon>Enterobacterales</taxon>
        <taxon>Enterobacteriaceae</taxon>
        <taxon>aphid secondary symbionts</taxon>
    </lineage>
</organism>
<reference evidence="1 2" key="1">
    <citation type="journal article" date="2012" name="Mol. Biol. Evol.">
        <title>Genome reduction and co-evolution between the primary and secondary bacterial symbionts of psyllids.</title>
        <authorList>
            <person name="Sloan D.B."/>
            <person name="Moran N.A."/>
        </authorList>
    </citation>
    <scope>NUCLEOTIDE SEQUENCE [LARGE SCALE GENOMIC DNA]</scope>
    <source>
        <strain evidence="1">Ceuc_S</strain>
    </source>
</reference>
<sequence>MAINKATENHNEDQSNAMRGMYYCGSQHLHSATIALLTLYNVKIFICSLRKKQV</sequence>
<dbReference type="AlphaFoldDB" id="J3Z341"/>
<dbReference type="EMBL" id="CP003546">
    <property type="protein sequence ID" value="AFP84644.1"/>
    <property type="molecule type" value="Genomic_DNA"/>
</dbReference>
<dbReference type="Proteomes" id="UP000003936">
    <property type="component" value="Chromosome"/>
</dbReference>